<dbReference type="Proteomes" id="UP000050794">
    <property type="component" value="Unassembled WGS sequence"/>
</dbReference>
<dbReference type="GO" id="GO:0090694">
    <property type="term" value="C:Scc2-Scc4 cohesin loading complex"/>
    <property type="evidence" value="ECO:0007669"/>
    <property type="project" value="TreeGrafter"/>
</dbReference>
<evidence type="ECO:0000313" key="2">
    <source>
        <dbReference type="EMBL" id="VDM28682.1"/>
    </source>
</evidence>
<dbReference type="GO" id="GO:0034087">
    <property type="term" value="P:establishment of mitotic sister chromatid cohesion"/>
    <property type="evidence" value="ECO:0007669"/>
    <property type="project" value="TreeGrafter"/>
</dbReference>
<feature type="region of interest" description="Disordered" evidence="1">
    <location>
        <begin position="16"/>
        <end position="36"/>
    </location>
</feature>
<sequence length="188" mass="22096">MKSVVLVIQQRENEWRERQRKRQEKHKRRQNDSESDCWNNEVMAEKESYAKFTSIIDQIFDNVEDMDIVGGAEDEEAEIPQELLIDKHQLEELRREAQKLKSWKRINKVHPDRLVKLLTILEKNIRDVIAIEGSQPLIPFFDDADDDESDEAYRELVDDRILRAADASCTAMMIMTSTKMPKQACSFI</sequence>
<gene>
    <name evidence="2" type="ORF">TCNE_LOCUS2965</name>
</gene>
<dbReference type="GO" id="GO:0071169">
    <property type="term" value="P:establishment of protein localization to chromatin"/>
    <property type="evidence" value="ECO:0007669"/>
    <property type="project" value="TreeGrafter"/>
</dbReference>
<dbReference type="PANTHER" id="PTHR21704:SF18">
    <property type="entry name" value="NIPPED-B-LIKE PROTEIN"/>
    <property type="match status" value="1"/>
</dbReference>
<evidence type="ECO:0000313" key="4">
    <source>
        <dbReference type="WBParaSite" id="TCNE_0000296501-mRNA-1"/>
    </source>
</evidence>
<dbReference type="AlphaFoldDB" id="A0A183U395"/>
<dbReference type="InterPro" id="IPR033031">
    <property type="entry name" value="Scc2/Nipped-B"/>
</dbReference>
<name>A0A183U395_TOXCA</name>
<keyword evidence="3" id="KW-1185">Reference proteome</keyword>
<feature type="compositionally biased region" description="Basic residues" evidence="1">
    <location>
        <begin position="18"/>
        <end position="29"/>
    </location>
</feature>
<evidence type="ECO:0000256" key="1">
    <source>
        <dbReference type="SAM" id="MobiDB-lite"/>
    </source>
</evidence>
<evidence type="ECO:0000313" key="3">
    <source>
        <dbReference type="Proteomes" id="UP000050794"/>
    </source>
</evidence>
<reference evidence="4" key="1">
    <citation type="submission" date="2016-06" db="UniProtKB">
        <authorList>
            <consortium name="WormBaseParasite"/>
        </authorList>
    </citation>
    <scope>IDENTIFICATION</scope>
</reference>
<proteinExistence type="predicted"/>
<dbReference type="WBParaSite" id="TCNE_0000296501-mRNA-1">
    <property type="protein sequence ID" value="TCNE_0000296501-mRNA-1"/>
    <property type="gene ID" value="TCNE_0000296501"/>
</dbReference>
<reference evidence="2 3" key="2">
    <citation type="submission" date="2018-11" db="EMBL/GenBank/DDBJ databases">
        <authorList>
            <consortium name="Pathogen Informatics"/>
        </authorList>
    </citation>
    <scope>NUCLEOTIDE SEQUENCE [LARGE SCALE GENOMIC DNA]</scope>
</reference>
<dbReference type="GO" id="GO:0003682">
    <property type="term" value="F:chromatin binding"/>
    <property type="evidence" value="ECO:0007669"/>
    <property type="project" value="TreeGrafter"/>
</dbReference>
<protein>
    <submittedName>
        <fullName evidence="4">Protein AATF</fullName>
    </submittedName>
</protein>
<dbReference type="EMBL" id="UYWY01003393">
    <property type="protein sequence ID" value="VDM28682.1"/>
    <property type="molecule type" value="Genomic_DNA"/>
</dbReference>
<accession>A0A183U395</accession>
<organism evidence="3 4">
    <name type="scientific">Toxocara canis</name>
    <name type="common">Canine roundworm</name>
    <dbReference type="NCBI Taxonomy" id="6265"/>
    <lineage>
        <taxon>Eukaryota</taxon>
        <taxon>Metazoa</taxon>
        <taxon>Ecdysozoa</taxon>
        <taxon>Nematoda</taxon>
        <taxon>Chromadorea</taxon>
        <taxon>Rhabditida</taxon>
        <taxon>Spirurina</taxon>
        <taxon>Ascaridomorpha</taxon>
        <taxon>Ascaridoidea</taxon>
        <taxon>Toxocaridae</taxon>
        <taxon>Toxocara</taxon>
    </lineage>
</organism>
<dbReference type="GO" id="GO:0140588">
    <property type="term" value="P:chromatin looping"/>
    <property type="evidence" value="ECO:0007669"/>
    <property type="project" value="InterPro"/>
</dbReference>
<dbReference type="PANTHER" id="PTHR21704">
    <property type="entry name" value="NIPPED-B-LIKE PROTEIN DELANGIN SCC2-RELATED"/>
    <property type="match status" value="1"/>
</dbReference>
<dbReference type="GO" id="GO:1990414">
    <property type="term" value="P:replication-born double-strand break repair via sister chromatid exchange"/>
    <property type="evidence" value="ECO:0007669"/>
    <property type="project" value="TreeGrafter"/>
</dbReference>
<dbReference type="GO" id="GO:0010468">
    <property type="term" value="P:regulation of gene expression"/>
    <property type="evidence" value="ECO:0007669"/>
    <property type="project" value="InterPro"/>
</dbReference>
<dbReference type="GO" id="GO:0061775">
    <property type="term" value="F:cohesin loader activity"/>
    <property type="evidence" value="ECO:0007669"/>
    <property type="project" value="InterPro"/>
</dbReference>